<sequence>MSTAPKGRDGKREPTKSRNRGEGNVAPPSVAPSASGTKSASHETPLERKKRELAEAMKKKAALEEEIAKAVEEEKQAKAAKKIEEERKAEKLAKVKEAEERRAKKQKEKEEREEAGKSDGDGEVVVVEKKAKGKAKAKPTKAPKSVATIGNTDDEGETRRIQLPTVCTHCVRAGPEVAKQCKLAEDTLQYVVQYRAAFKSGAPLPKPGRRTPRRCQPFHCEDVPFDDEEKEKSKAQPLTKEDMEDLVQRLRDVLPEDLREEMRRGFRMLAKVLLAPNGVALAQALFPAQPGDSDYEDMDVDPTGGGDQEAPKSAVVAGGRLVPRPEEEEEDEVVAEAVLNKDGDGDEDDDDNDELENDDGAGKKSKEGKPKPKKQGKPPKKQAKAKRDASRDSSSPPTDHREDVDESQVAKPVSKTRPPPLKRKTHPAPEMSEPEAGPSGSQNPRPVKRGRSARTSPTGSIHATPAPPTQ</sequence>
<comment type="caution">
    <text evidence="2">The sequence shown here is derived from an EMBL/GenBank/DDBJ whole genome shotgun (WGS) entry which is preliminary data.</text>
</comment>
<feature type="region of interest" description="Disordered" evidence="1">
    <location>
        <begin position="86"/>
        <end position="157"/>
    </location>
</feature>
<gene>
    <name evidence="2" type="ORF">CPB83DRAFT_841154</name>
</gene>
<feature type="compositionally biased region" description="Basic and acidic residues" evidence="1">
    <location>
        <begin position="360"/>
        <end position="370"/>
    </location>
</feature>
<keyword evidence="3" id="KW-1185">Reference proteome</keyword>
<evidence type="ECO:0000313" key="2">
    <source>
        <dbReference type="EMBL" id="KAF9521578.1"/>
    </source>
</evidence>
<feature type="compositionally biased region" description="Basic and acidic residues" evidence="1">
    <location>
        <begin position="40"/>
        <end position="61"/>
    </location>
</feature>
<accession>A0A9P6E305</accession>
<feature type="compositionally biased region" description="Basic and acidic residues" evidence="1">
    <location>
        <begin position="86"/>
        <end position="130"/>
    </location>
</feature>
<feature type="compositionally biased region" description="Basic residues" evidence="1">
    <location>
        <begin position="371"/>
        <end position="384"/>
    </location>
</feature>
<feature type="region of interest" description="Disordered" evidence="1">
    <location>
        <begin position="201"/>
        <end position="242"/>
    </location>
</feature>
<dbReference type="Proteomes" id="UP000807306">
    <property type="component" value="Unassembled WGS sequence"/>
</dbReference>
<feature type="region of interest" description="Disordered" evidence="1">
    <location>
        <begin position="1"/>
        <end position="61"/>
    </location>
</feature>
<evidence type="ECO:0000313" key="3">
    <source>
        <dbReference type="Proteomes" id="UP000807306"/>
    </source>
</evidence>
<proteinExistence type="predicted"/>
<dbReference type="AlphaFoldDB" id="A0A9P6E305"/>
<dbReference type="EMBL" id="MU158022">
    <property type="protein sequence ID" value="KAF9521578.1"/>
    <property type="molecule type" value="Genomic_DNA"/>
</dbReference>
<organism evidence="2 3">
    <name type="scientific">Crepidotus variabilis</name>
    <dbReference type="NCBI Taxonomy" id="179855"/>
    <lineage>
        <taxon>Eukaryota</taxon>
        <taxon>Fungi</taxon>
        <taxon>Dikarya</taxon>
        <taxon>Basidiomycota</taxon>
        <taxon>Agaricomycotina</taxon>
        <taxon>Agaricomycetes</taxon>
        <taxon>Agaricomycetidae</taxon>
        <taxon>Agaricales</taxon>
        <taxon>Agaricineae</taxon>
        <taxon>Crepidotaceae</taxon>
        <taxon>Crepidotus</taxon>
    </lineage>
</organism>
<feature type="compositionally biased region" description="Acidic residues" evidence="1">
    <location>
        <begin position="344"/>
        <end position="359"/>
    </location>
</feature>
<feature type="compositionally biased region" description="Basic and acidic residues" evidence="1">
    <location>
        <begin position="1"/>
        <end position="21"/>
    </location>
</feature>
<protein>
    <submittedName>
        <fullName evidence="2">Uncharacterized protein</fullName>
    </submittedName>
</protein>
<feature type="compositionally biased region" description="Basic residues" evidence="1">
    <location>
        <begin position="131"/>
        <end position="141"/>
    </location>
</feature>
<evidence type="ECO:0000256" key="1">
    <source>
        <dbReference type="SAM" id="MobiDB-lite"/>
    </source>
</evidence>
<feature type="region of interest" description="Disordered" evidence="1">
    <location>
        <begin position="289"/>
        <end position="470"/>
    </location>
</feature>
<reference evidence="2" key="1">
    <citation type="submission" date="2020-11" db="EMBL/GenBank/DDBJ databases">
        <authorList>
            <consortium name="DOE Joint Genome Institute"/>
            <person name="Ahrendt S."/>
            <person name="Riley R."/>
            <person name="Andreopoulos W."/>
            <person name="Labutti K."/>
            <person name="Pangilinan J."/>
            <person name="Ruiz-Duenas F.J."/>
            <person name="Barrasa J.M."/>
            <person name="Sanchez-Garcia M."/>
            <person name="Camarero S."/>
            <person name="Miyauchi S."/>
            <person name="Serrano A."/>
            <person name="Linde D."/>
            <person name="Babiker R."/>
            <person name="Drula E."/>
            <person name="Ayuso-Fernandez I."/>
            <person name="Pacheco R."/>
            <person name="Padilla G."/>
            <person name="Ferreira P."/>
            <person name="Barriuso J."/>
            <person name="Kellner H."/>
            <person name="Castanera R."/>
            <person name="Alfaro M."/>
            <person name="Ramirez L."/>
            <person name="Pisabarro A.G."/>
            <person name="Kuo A."/>
            <person name="Tritt A."/>
            <person name="Lipzen A."/>
            <person name="He G."/>
            <person name="Yan M."/>
            <person name="Ng V."/>
            <person name="Cullen D."/>
            <person name="Martin F."/>
            <person name="Rosso M.-N."/>
            <person name="Henrissat B."/>
            <person name="Hibbett D."/>
            <person name="Martinez A.T."/>
            <person name="Grigoriev I.V."/>
        </authorList>
    </citation>
    <scope>NUCLEOTIDE SEQUENCE</scope>
    <source>
        <strain evidence="2">CBS 506.95</strain>
    </source>
</reference>
<name>A0A9P6E305_9AGAR</name>